<dbReference type="Gene3D" id="1.10.287.1080">
    <property type="entry name" value="MazG-like"/>
    <property type="match status" value="1"/>
</dbReference>
<dbReference type="Pfam" id="PF03819">
    <property type="entry name" value="MazG"/>
    <property type="match status" value="1"/>
</dbReference>
<gene>
    <name evidence="2" type="ORF">COV59_01910</name>
</gene>
<accession>A0A2H0N4V9</accession>
<organism evidence="2 3">
    <name type="scientific">Candidatus Magasanikbacteria bacterium CG11_big_fil_rev_8_21_14_0_20_39_34</name>
    <dbReference type="NCBI Taxonomy" id="1974653"/>
    <lineage>
        <taxon>Bacteria</taxon>
        <taxon>Candidatus Magasanikiibacteriota</taxon>
    </lineage>
</organism>
<dbReference type="PANTHER" id="PTHR42702">
    <property type="entry name" value="NUCLEOTIDE PYROPHOSPHOHYDROLASE"/>
    <property type="match status" value="1"/>
</dbReference>
<name>A0A2H0N4V9_9BACT</name>
<evidence type="ECO:0000313" key="2">
    <source>
        <dbReference type="EMBL" id="PIR03921.1"/>
    </source>
</evidence>
<sequence>MDKQSFHSLSELVMQQAKEKGFGTSASKIDVAEKFVLIHSEVTEAFEAYRKGNRDGDNGLAEELGDIIQRVLHLAGCLNIDIEDAILKKLEKNKGRNWERKENA</sequence>
<dbReference type="Proteomes" id="UP000229600">
    <property type="component" value="Unassembled WGS sequence"/>
</dbReference>
<evidence type="ECO:0000259" key="1">
    <source>
        <dbReference type="Pfam" id="PF03819"/>
    </source>
</evidence>
<proteinExistence type="predicted"/>
<dbReference type="SUPFAM" id="SSF101386">
    <property type="entry name" value="all-alpha NTP pyrophosphatases"/>
    <property type="match status" value="1"/>
</dbReference>
<dbReference type="InterPro" id="IPR004518">
    <property type="entry name" value="MazG-like_dom"/>
</dbReference>
<protein>
    <recommendedName>
        <fullName evidence="1">NTP pyrophosphohydrolase MazG-like domain-containing protein</fullName>
    </recommendedName>
</protein>
<dbReference type="EMBL" id="PCWN01000007">
    <property type="protein sequence ID" value="PIR03921.1"/>
    <property type="molecule type" value="Genomic_DNA"/>
</dbReference>
<dbReference type="AlphaFoldDB" id="A0A2H0N4V9"/>
<reference evidence="2 3" key="1">
    <citation type="submission" date="2017-09" db="EMBL/GenBank/DDBJ databases">
        <title>Depth-based differentiation of microbial function through sediment-hosted aquifers and enrichment of novel symbionts in the deep terrestrial subsurface.</title>
        <authorList>
            <person name="Probst A.J."/>
            <person name="Ladd B."/>
            <person name="Jarett J.K."/>
            <person name="Geller-Mcgrath D.E."/>
            <person name="Sieber C.M."/>
            <person name="Emerson J.B."/>
            <person name="Anantharaman K."/>
            <person name="Thomas B.C."/>
            <person name="Malmstrom R."/>
            <person name="Stieglmeier M."/>
            <person name="Klingl A."/>
            <person name="Woyke T."/>
            <person name="Ryan C.M."/>
            <person name="Banfield J.F."/>
        </authorList>
    </citation>
    <scope>NUCLEOTIDE SEQUENCE [LARGE SCALE GENOMIC DNA]</scope>
    <source>
        <strain evidence="2">CG11_big_fil_rev_8_21_14_0_20_39_34</strain>
    </source>
</reference>
<feature type="domain" description="NTP pyrophosphohydrolase MazG-like" evidence="1">
    <location>
        <begin position="38"/>
        <end position="97"/>
    </location>
</feature>
<comment type="caution">
    <text evidence="2">The sequence shown here is derived from an EMBL/GenBank/DDBJ whole genome shotgun (WGS) entry which is preliminary data.</text>
</comment>
<evidence type="ECO:0000313" key="3">
    <source>
        <dbReference type="Proteomes" id="UP000229600"/>
    </source>
</evidence>
<dbReference type="PANTHER" id="PTHR42702:SF1">
    <property type="entry name" value="REGULATORY PROTEIN FOR BETA-LACTAMASE"/>
    <property type="match status" value="1"/>
</dbReference>